<evidence type="ECO:0000259" key="4">
    <source>
        <dbReference type="SMART" id="SM00534"/>
    </source>
</evidence>
<protein>
    <submittedName>
        <fullName evidence="5">DNA mismatch repair protein</fullName>
    </submittedName>
</protein>
<dbReference type="Gene3D" id="1.10.1420.10">
    <property type="match status" value="1"/>
</dbReference>
<evidence type="ECO:0000313" key="5">
    <source>
        <dbReference type="EMBL" id="MBL1410583.1"/>
    </source>
</evidence>
<dbReference type="PANTHER" id="PTHR11361">
    <property type="entry name" value="DNA MISMATCH REPAIR PROTEIN MUTS FAMILY MEMBER"/>
    <property type="match status" value="1"/>
</dbReference>
<dbReference type="Pfam" id="PF00488">
    <property type="entry name" value="MutS_V"/>
    <property type="match status" value="1"/>
</dbReference>
<dbReference type="Proteomes" id="UP000625283">
    <property type="component" value="Unassembled WGS sequence"/>
</dbReference>
<proteinExistence type="predicted"/>
<keyword evidence="1" id="KW-0547">Nucleotide-binding</keyword>
<keyword evidence="2" id="KW-0067">ATP-binding</keyword>
<dbReference type="InterPro" id="IPR027417">
    <property type="entry name" value="P-loop_NTPase"/>
</dbReference>
<dbReference type="InterPro" id="IPR000432">
    <property type="entry name" value="DNA_mismatch_repair_MutS_C"/>
</dbReference>
<feature type="domain" description="DNA mismatch repair proteins mutS family" evidence="4">
    <location>
        <begin position="262"/>
        <end position="444"/>
    </location>
</feature>
<dbReference type="Gene3D" id="3.40.50.300">
    <property type="entry name" value="P-loop containing nucleotide triphosphate hydrolases"/>
    <property type="match status" value="1"/>
</dbReference>
<comment type="caution">
    <text evidence="5">The sequence shown here is derived from an EMBL/GenBank/DDBJ whole genome shotgun (WGS) entry which is preliminary data.</text>
</comment>
<evidence type="ECO:0000256" key="2">
    <source>
        <dbReference type="ARBA" id="ARBA00022840"/>
    </source>
</evidence>
<gene>
    <name evidence="5" type="ORF">JKG61_17630</name>
</gene>
<dbReference type="InterPro" id="IPR036187">
    <property type="entry name" value="DNA_mismatch_repair_MutS_sf"/>
</dbReference>
<keyword evidence="6" id="KW-1185">Reference proteome</keyword>
<sequence length="446" mass="50564">MYFSTDQQTWNDLKVFGKNGERSLFSLFDKTLTRGGAEQLENMFRYPLADENKIKDRQQILAYFTASEQKFPCDPGLLEVIEQYLANNDERSRLKEKEESSLVEKLKGFVAADPQVKTMESGLYALHELSIVISGFLNEKLKKSIETDSAFYKTELEPMQQWVNDEDLRSFLEEKSIRTATYNTLVGYDSLLRFKKRDAAYRLLKRVYMWDAYLSVTKVAKERNFCYAEVKPASAREFMLEGVYHPYLDNPVANNLMMDSSGNVLFLTGANMAGKSTLMKTIGMALYLAHMGFPIPAKAMSFSVKEGIFTSINLPDSLNKGISHFYAEVLRIKKVAMEVGLGKHLLVIVDELFRGTNVKDAYEATVAITEAFAKKTNCMFVVSTHIMEAGTILKEANLPIQFCYLPTEMEGMAPVYTYKLNAGITEDRHGMVIVENSGILDLLKIK</sequence>
<name>A0ABS1R7C8_9SPHI</name>
<dbReference type="InterPro" id="IPR045076">
    <property type="entry name" value="MutS"/>
</dbReference>
<evidence type="ECO:0000256" key="1">
    <source>
        <dbReference type="ARBA" id="ARBA00022741"/>
    </source>
</evidence>
<dbReference type="SUPFAM" id="SSF48334">
    <property type="entry name" value="DNA repair protein MutS, domain III"/>
    <property type="match status" value="1"/>
</dbReference>
<keyword evidence="3" id="KW-0238">DNA-binding</keyword>
<dbReference type="EMBL" id="JAERTY010000010">
    <property type="protein sequence ID" value="MBL1410583.1"/>
    <property type="molecule type" value="Genomic_DNA"/>
</dbReference>
<dbReference type="SUPFAM" id="SSF52540">
    <property type="entry name" value="P-loop containing nucleoside triphosphate hydrolases"/>
    <property type="match status" value="1"/>
</dbReference>
<accession>A0ABS1R7C8</accession>
<dbReference type="Pfam" id="PF05192">
    <property type="entry name" value="MutS_III"/>
    <property type="match status" value="1"/>
</dbReference>
<dbReference type="SMART" id="SM00534">
    <property type="entry name" value="MUTSac"/>
    <property type="match status" value="1"/>
</dbReference>
<dbReference type="RefSeq" id="WP_202104277.1">
    <property type="nucleotide sequence ID" value="NZ_JAERTY010000010.1"/>
</dbReference>
<dbReference type="InterPro" id="IPR007696">
    <property type="entry name" value="DNA_mismatch_repair_MutS_core"/>
</dbReference>
<reference evidence="5 6" key="1">
    <citation type="submission" date="2021-01" db="EMBL/GenBank/DDBJ databases">
        <title>C459-1 draft genome sequence.</title>
        <authorList>
            <person name="Zhang X.-F."/>
        </authorList>
    </citation>
    <scope>NUCLEOTIDE SEQUENCE [LARGE SCALE GENOMIC DNA]</scope>
    <source>
        <strain evidence="6">C459-1</strain>
    </source>
</reference>
<dbReference type="PANTHER" id="PTHR11361:SF99">
    <property type="entry name" value="DNA MISMATCH REPAIR PROTEIN"/>
    <property type="match status" value="1"/>
</dbReference>
<evidence type="ECO:0000313" key="6">
    <source>
        <dbReference type="Proteomes" id="UP000625283"/>
    </source>
</evidence>
<organism evidence="5 6">
    <name type="scientific">Sphingobacterium faecale</name>
    <dbReference type="NCBI Taxonomy" id="2803775"/>
    <lineage>
        <taxon>Bacteria</taxon>
        <taxon>Pseudomonadati</taxon>
        <taxon>Bacteroidota</taxon>
        <taxon>Sphingobacteriia</taxon>
        <taxon>Sphingobacteriales</taxon>
        <taxon>Sphingobacteriaceae</taxon>
        <taxon>Sphingobacterium</taxon>
    </lineage>
</organism>
<evidence type="ECO:0000256" key="3">
    <source>
        <dbReference type="ARBA" id="ARBA00023125"/>
    </source>
</evidence>